<protein>
    <recommendedName>
        <fullName evidence="4">Hybrid sensor histidine kinase/response regulator</fullName>
    </recommendedName>
</protein>
<dbReference type="InterPro" id="IPR011110">
    <property type="entry name" value="Reg_prop"/>
</dbReference>
<dbReference type="Proteomes" id="UP000006420">
    <property type="component" value="Unassembled WGS sequence"/>
</dbReference>
<dbReference type="SUPFAM" id="SSF50998">
    <property type="entry name" value="Quinoprotein alcohol dehydrogenase-like"/>
    <property type="match status" value="1"/>
</dbReference>
<feature type="transmembrane region" description="Helical" evidence="1">
    <location>
        <begin position="28"/>
        <end position="48"/>
    </location>
</feature>
<dbReference type="Pfam" id="PF07494">
    <property type="entry name" value="Reg_prop"/>
    <property type="match status" value="1"/>
</dbReference>
<proteinExistence type="predicted"/>
<evidence type="ECO:0000313" key="3">
    <source>
        <dbReference type="Proteomes" id="UP000006420"/>
    </source>
</evidence>
<evidence type="ECO:0008006" key="4">
    <source>
        <dbReference type="Google" id="ProtNLM"/>
    </source>
</evidence>
<dbReference type="HOGENOM" id="CLU_854526_0_0_10"/>
<keyword evidence="1" id="KW-0472">Membrane</keyword>
<evidence type="ECO:0000256" key="1">
    <source>
        <dbReference type="SAM" id="Phobius"/>
    </source>
</evidence>
<keyword evidence="1" id="KW-0812">Transmembrane</keyword>
<name>F8WY09_9BACT</name>
<organism evidence="2 3">
    <name type="scientific">Dysgonomonas mossii DSM 22836</name>
    <dbReference type="NCBI Taxonomy" id="742767"/>
    <lineage>
        <taxon>Bacteria</taxon>
        <taxon>Pseudomonadati</taxon>
        <taxon>Bacteroidota</taxon>
        <taxon>Bacteroidia</taxon>
        <taxon>Bacteroidales</taxon>
        <taxon>Dysgonomonadaceae</taxon>
        <taxon>Dysgonomonas</taxon>
    </lineage>
</organism>
<dbReference type="GeneID" id="89223616"/>
<sequence length="325" mass="37617">MKKHIHGYIVIRETLKPPYNSRMKQSTILFIIYWLSVFSILSSSAAYGTHRVGNLDLSNNAVLCMYQDQNGYMWFGTYDGLNLYNGKNMYVYRFELDNEYSLCSNIIHKISQAGTDHLWISTFLGLNKFSLKDRRVTESHPECPEAKLLAADSKGNTWVICKRGYISYYSSSSDLKRFQDIHLPEADTESIKDIFFTKNDKLYLITNNGKLLNIEYSKKQDLDIKLKTHEITMHDKNIDYASYENNKIYFVDKDQKLYLYDIIASKKILLSDISQLTTKNGGIAKITSFKYDVYIAFKNNGVVKLNIEDHYRPEVITSGIGVFAY</sequence>
<comment type="caution">
    <text evidence="2">The sequence shown here is derived from an EMBL/GenBank/DDBJ whole genome shotgun (WGS) entry which is preliminary data.</text>
</comment>
<keyword evidence="3" id="KW-1185">Reference proteome</keyword>
<gene>
    <name evidence="2" type="ORF">HMPREF9456_00939</name>
</gene>
<evidence type="ECO:0000313" key="2">
    <source>
        <dbReference type="EMBL" id="EGK04612.1"/>
    </source>
</evidence>
<reference evidence="2 3" key="1">
    <citation type="submission" date="2011-04" db="EMBL/GenBank/DDBJ databases">
        <title>The Genome Sequence of Dysgonomonas mossii DSM 22836.</title>
        <authorList>
            <consortium name="The Broad Institute Genome Sequencing Platform"/>
            <person name="Earl A."/>
            <person name="Ward D."/>
            <person name="Feldgarden M."/>
            <person name="Gevers D."/>
            <person name="Pudlo N."/>
            <person name="Martens E."/>
            <person name="Allen-Vercoe E."/>
            <person name="Young S.K."/>
            <person name="Zeng Q."/>
            <person name="Gargeya S."/>
            <person name="Fitzgerald M."/>
            <person name="Haas B."/>
            <person name="Abouelleil A."/>
            <person name="Alvarado L."/>
            <person name="Arachchi H.M."/>
            <person name="Berlin A."/>
            <person name="Brown A."/>
            <person name="Chapman S.B."/>
            <person name="Chen Z."/>
            <person name="Dunbar C."/>
            <person name="Freedman E."/>
            <person name="Gearin G."/>
            <person name="Gellesch M."/>
            <person name="Goldberg J."/>
            <person name="Griggs A."/>
            <person name="Gujja S."/>
            <person name="Heiman D."/>
            <person name="Howarth C."/>
            <person name="Larson L."/>
            <person name="Lui A."/>
            <person name="MacDonald P.J.P."/>
            <person name="Mehta T."/>
            <person name="Montmayeur A."/>
            <person name="Murphy C."/>
            <person name="Neiman D."/>
            <person name="Pearson M."/>
            <person name="Priest M."/>
            <person name="Roberts A."/>
            <person name="Saif S."/>
            <person name="Shea T."/>
            <person name="Shenoy N."/>
            <person name="Sisk P."/>
            <person name="Stolte C."/>
            <person name="Sykes S."/>
            <person name="Yandava C."/>
            <person name="Wortman J."/>
            <person name="Nusbaum C."/>
            <person name="Birren B."/>
        </authorList>
    </citation>
    <scope>NUCLEOTIDE SEQUENCE [LARGE SCALE GENOMIC DNA]</scope>
    <source>
        <strain evidence="2 3">DSM 22836</strain>
    </source>
</reference>
<dbReference type="InterPro" id="IPR011047">
    <property type="entry name" value="Quinoprotein_ADH-like_sf"/>
</dbReference>
<dbReference type="RefSeq" id="WP_006842310.1">
    <property type="nucleotide sequence ID" value="NZ_AQWJ01000002.1"/>
</dbReference>
<keyword evidence="1" id="KW-1133">Transmembrane helix</keyword>
<dbReference type="EMBL" id="ADLW01000003">
    <property type="protein sequence ID" value="EGK04612.1"/>
    <property type="molecule type" value="Genomic_DNA"/>
</dbReference>
<dbReference type="AlphaFoldDB" id="F8WY09"/>
<dbReference type="Gene3D" id="2.130.10.10">
    <property type="entry name" value="YVTN repeat-like/Quinoprotein amine dehydrogenase"/>
    <property type="match status" value="2"/>
</dbReference>
<dbReference type="InterPro" id="IPR015943">
    <property type="entry name" value="WD40/YVTN_repeat-like_dom_sf"/>
</dbReference>
<dbReference type="eggNOG" id="COG3292">
    <property type="taxonomic scope" value="Bacteria"/>
</dbReference>
<dbReference type="STRING" id="742767.HMPREF9456_00939"/>
<accession>F8WY09</accession>